<dbReference type="EMBL" id="JXJN01022755">
    <property type="status" value="NOT_ANNOTATED_CDS"/>
    <property type="molecule type" value="Genomic_DNA"/>
</dbReference>
<reference evidence="5" key="1">
    <citation type="submission" date="2015-01" db="EMBL/GenBank/DDBJ databases">
        <authorList>
            <person name="Aksoy S."/>
            <person name="Warren W."/>
            <person name="Wilson R.K."/>
        </authorList>
    </citation>
    <scope>NUCLEOTIDE SEQUENCE [LARGE SCALE GENOMIC DNA]</scope>
    <source>
        <strain evidence="5">IAEA</strain>
    </source>
</reference>
<dbReference type="VEuPathDB" id="VectorBase:GPPI044430"/>
<dbReference type="InterPro" id="IPR036236">
    <property type="entry name" value="Znf_C2H2_sf"/>
</dbReference>
<dbReference type="PROSITE" id="PS50157">
    <property type="entry name" value="ZINC_FINGER_C2H2_2"/>
    <property type="match status" value="1"/>
</dbReference>
<keyword evidence="1" id="KW-0862">Zinc</keyword>
<keyword evidence="1" id="KW-0479">Metal-binding</keyword>
<dbReference type="GO" id="GO:0008270">
    <property type="term" value="F:zinc ion binding"/>
    <property type="evidence" value="ECO:0007669"/>
    <property type="project" value="UniProtKB-KW"/>
</dbReference>
<dbReference type="SUPFAM" id="SSF57667">
    <property type="entry name" value="beta-beta-alpha zinc fingers"/>
    <property type="match status" value="1"/>
</dbReference>
<reference evidence="4" key="2">
    <citation type="submission" date="2020-05" db="UniProtKB">
        <authorList>
            <consortium name="EnsemblMetazoa"/>
        </authorList>
    </citation>
    <scope>IDENTIFICATION</scope>
    <source>
        <strain evidence="4">IAEA</strain>
    </source>
</reference>
<dbReference type="AlphaFoldDB" id="A0A1B0BYQ3"/>
<evidence type="ECO:0000256" key="2">
    <source>
        <dbReference type="SAM" id="MobiDB-lite"/>
    </source>
</evidence>
<accession>A0A1B0BYQ3</accession>
<dbReference type="EnsemblMetazoa" id="GPPI044430-RA">
    <property type="protein sequence ID" value="GPPI044430-PA"/>
    <property type="gene ID" value="GPPI044430"/>
</dbReference>
<evidence type="ECO:0000259" key="3">
    <source>
        <dbReference type="PROSITE" id="PS50157"/>
    </source>
</evidence>
<dbReference type="Gene3D" id="3.30.160.60">
    <property type="entry name" value="Classic Zinc Finger"/>
    <property type="match status" value="1"/>
</dbReference>
<keyword evidence="1" id="KW-0863">Zinc-finger</keyword>
<name>A0A1B0BYQ3_9MUSC</name>
<dbReference type="PROSITE" id="PS00028">
    <property type="entry name" value="ZINC_FINGER_C2H2_1"/>
    <property type="match status" value="1"/>
</dbReference>
<keyword evidence="5" id="KW-1185">Reference proteome</keyword>
<proteinExistence type="predicted"/>
<dbReference type="Proteomes" id="UP000092460">
    <property type="component" value="Unassembled WGS sequence"/>
</dbReference>
<organism evidence="4 5">
    <name type="scientific">Glossina palpalis gambiensis</name>
    <dbReference type="NCBI Taxonomy" id="67801"/>
    <lineage>
        <taxon>Eukaryota</taxon>
        <taxon>Metazoa</taxon>
        <taxon>Ecdysozoa</taxon>
        <taxon>Arthropoda</taxon>
        <taxon>Hexapoda</taxon>
        <taxon>Insecta</taxon>
        <taxon>Pterygota</taxon>
        <taxon>Neoptera</taxon>
        <taxon>Endopterygota</taxon>
        <taxon>Diptera</taxon>
        <taxon>Brachycera</taxon>
        <taxon>Muscomorpha</taxon>
        <taxon>Hippoboscoidea</taxon>
        <taxon>Glossinidae</taxon>
        <taxon>Glossina</taxon>
    </lineage>
</organism>
<dbReference type="InterPro" id="IPR013087">
    <property type="entry name" value="Znf_C2H2_type"/>
</dbReference>
<sequence length="76" mass="8986">RILAKNQCALCPWKFNQSSALTRHLKQHTKSKPSKSSQRTQKEEVNYGHLTNIFMYDFPKETNSISDYMQRLQLKI</sequence>
<evidence type="ECO:0000313" key="4">
    <source>
        <dbReference type="EnsemblMetazoa" id="GPPI044430-PA"/>
    </source>
</evidence>
<feature type="region of interest" description="Disordered" evidence="2">
    <location>
        <begin position="22"/>
        <end position="43"/>
    </location>
</feature>
<evidence type="ECO:0000256" key="1">
    <source>
        <dbReference type="PROSITE-ProRule" id="PRU00042"/>
    </source>
</evidence>
<protein>
    <recommendedName>
        <fullName evidence="3">C2H2-type domain-containing protein</fullName>
    </recommendedName>
</protein>
<feature type="compositionally biased region" description="Basic residues" evidence="2">
    <location>
        <begin position="23"/>
        <end position="33"/>
    </location>
</feature>
<feature type="domain" description="C2H2-type" evidence="3">
    <location>
        <begin position="6"/>
        <end position="33"/>
    </location>
</feature>
<dbReference type="STRING" id="67801.A0A1B0BYQ3"/>
<evidence type="ECO:0000313" key="5">
    <source>
        <dbReference type="Proteomes" id="UP000092460"/>
    </source>
</evidence>